<dbReference type="AlphaFoldDB" id="A0A0W0I5E5"/>
<dbReference type="RefSeq" id="WP_056860433.1">
    <property type="nucleotide sequence ID" value="NZ_LKEF01000002.1"/>
</dbReference>
<keyword evidence="1" id="KW-0812">Transmembrane</keyword>
<dbReference type="EMBL" id="LKEF01000002">
    <property type="protein sequence ID" value="KTB68302.1"/>
    <property type="molecule type" value="Genomic_DNA"/>
</dbReference>
<proteinExistence type="predicted"/>
<reference evidence="2 3" key="1">
    <citation type="submission" date="2015-09" db="EMBL/GenBank/DDBJ databases">
        <title>Genome sequence of ICMP 11288.</title>
        <authorList>
            <person name="Visnovsky S."/>
            <person name="Lu A."/>
            <person name="Panda P."/>
            <person name="Pitman A."/>
        </authorList>
    </citation>
    <scope>NUCLEOTIDE SEQUENCE [LARGE SCALE GENOMIC DNA]</scope>
    <source>
        <strain evidence="2 3">ICMP 11288</strain>
    </source>
</reference>
<comment type="caution">
    <text evidence="2">The sequence shown here is derived from an EMBL/GenBank/DDBJ whole genome shotgun (WGS) entry which is preliminary data.</text>
</comment>
<evidence type="ECO:0000256" key="1">
    <source>
        <dbReference type="SAM" id="Phobius"/>
    </source>
</evidence>
<dbReference type="Proteomes" id="UP000054197">
    <property type="component" value="Unassembled WGS sequence"/>
</dbReference>
<sequence length="68" mass="7104">MILDLLMKVHVQLQSLFHRKDGATAIEYLILVAIVALVILAAGTTLGPQITAFFTRIGAAISPAATGG</sequence>
<name>A0A0W0I5E5_PSEFL</name>
<dbReference type="InterPro" id="IPR007047">
    <property type="entry name" value="Flp_Fap"/>
</dbReference>
<evidence type="ECO:0000313" key="3">
    <source>
        <dbReference type="Proteomes" id="UP000054197"/>
    </source>
</evidence>
<keyword evidence="1" id="KW-1133">Transmembrane helix</keyword>
<protein>
    <submittedName>
        <fullName evidence="2">Pilus assembly protein</fullName>
    </submittedName>
</protein>
<feature type="transmembrane region" description="Helical" evidence="1">
    <location>
        <begin position="25"/>
        <end position="46"/>
    </location>
</feature>
<gene>
    <name evidence="2" type="ORF">AO063_00930</name>
</gene>
<accession>A0A0W0I5E5</accession>
<evidence type="ECO:0000313" key="2">
    <source>
        <dbReference type="EMBL" id="KTB68302.1"/>
    </source>
</evidence>
<organism evidence="2 3">
    <name type="scientific">Pseudomonas fluorescens ICMP 11288</name>
    <dbReference type="NCBI Taxonomy" id="1198309"/>
    <lineage>
        <taxon>Bacteria</taxon>
        <taxon>Pseudomonadati</taxon>
        <taxon>Pseudomonadota</taxon>
        <taxon>Gammaproteobacteria</taxon>
        <taxon>Pseudomonadales</taxon>
        <taxon>Pseudomonadaceae</taxon>
        <taxon>Pseudomonas</taxon>
    </lineage>
</organism>
<keyword evidence="1" id="KW-0472">Membrane</keyword>
<dbReference type="Pfam" id="PF04964">
    <property type="entry name" value="Flp_Fap"/>
    <property type="match status" value="1"/>
</dbReference>